<feature type="chain" id="PRO_5034499898" description="Ovomucoid" evidence="9">
    <location>
        <begin position="16"/>
        <end position="66"/>
    </location>
</feature>
<dbReference type="CDD" id="cd00104">
    <property type="entry name" value="KAZAL_FS"/>
    <property type="match status" value="1"/>
</dbReference>
<dbReference type="Gene3D" id="3.30.60.30">
    <property type="match status" value="1"/>
</dbReference>
<evidence type="ECO:0000256" key="1">
    <source>
        <dbReference type="ARBA" id="ARBA00004613"/>
    </source>
</evidence>
<dbReference type="Pfam" id="PF00050">
    <property type="entry name" value="Kazal_1"/>
    <property type="match status" value="1"/>
</dbReference>
<feature type="domain" description="Kazal-like" evidence="10">
    <location>
        <begin position="9"/>
        <end position="66"/>
    </location>
</feature>
<dbReference type="PANTHER" id="PTHR47729:SF1">
    <property type="entry name" value="OVOMUCOID-LIKE-RELATED"/>
    <property type="match status" value="1"/>
</dbReference>
<dbReference type="GO" id="GO:0005576">
    <property type="term" value="C:extracellular region"/>
    <property type="evidence" value="ECO:0007669"/>
    <property type="project" value="UniProtKB-SubCell"/>
</dbReference>
<dbReference type="InterPro" id="IPR051597">
    <property type="entry name" value="Bifunctional_prot_inhibitor"/>
</dbReference>
<dbReference type="Ensembl" id="ENSSOCT00000023837.1">
    <property type="protein sequence ID" value="ENSSOCP00000023257.1"/>
    <property type="gene ID" value="ENSSOCG00000017183.1"/>
</dbReference>
<keyword evidence="6" id="KW-0722">Serine protease inhibitor</keyword>
<protein>
    <recommendedName>
        <fullName evidence="2">Ovomucoid</fullName>
    </recommendedName>
</protein>
<dbReference type="PRINTS" id="PR00290">
    <property type="entry name" value="KAZALINHBTR"/>
</dbReference>
<evidence type="ECO:0000313" key="11">
    <source>
        <dbReference type="Ensembl" id="ENSSOCP00000023257.1"/>
    </source>
</evidence>
<name>A0A8D0L0H5_STROC</name>
<dbReference type="PROSITE" id="PS51465">
    <property type="entry name" value="KAZAL_2"/>
    <property type="match status" value="1"/>
</dbReference>
<evidence type="ECO:0000256" key="6">
    <source>
        <dbReference type="ARBA" id="ARBA00022900"/>
    </source>
</evidence>
<reference evidence="11" key="1">
    <citation type="submission" date="2025-08" db="UniProtKB">
        <authorList>
            <consortium name="Ensembl"/>
        </authorList>
    </citation>
    <scope>IDENTIFICATION</scope>
</reference>
<keyword evidence="3" id="KW-0964">Secreted</keyword>
<dbReference type="SUPFAM" id="SSF100895">
    <property type="entry name" value="Kazal-type serine protease inhibitors"/>
    <property type="match status" value="1"/>
</dbReference>
<sequence>VSYFLLFFFFPDTDALDYMVPTDVCTMEYIPHCGSDGITYANKCSFCNAFLYKDVTFNRVLLFPLK</sequence>
<evidence type="ECO:0000256" key="5">
    <source>
        <dbReference type="ARBA" id="ARBA00022737"/>
    </source>
</evidence>
<evidence type="ECO:0000256" key="8">
    <source>
        <dbReference type="ARBA" id="ARBA00023180"/>
    </source>
</evidence>
<evidence type="ECO:0000256" key="7">
    <source>
        <dbReference type="ARBA" id="ARBA00023157"/>
    </source>
</evidence>
<evidence type="ECO:0000256" key="9">
    <source>
        <dbReference type="SAM" id="SignalP"/>
    </source>
</evidence>
<organism evidence="11 12">
    <name type="scientific">Strix occidentalis caurina</name>
    <name type="common">northern spotted owl</name>
    <dbReference type="NCBI Taxonomy" id="311401"/>
    <lineage>
        <taxon>Eukaryota</taxon>
        <taxon>Metazoa</taxon>
        <taxon>Chordata</taxon>
        <taxon>Craniata</taxon>
        <taxon>Vertebrata</taxon>
        <taxon>Euteleostomi</taxon>
        <taxon>Archelosauria</taxon>
        <taxon>Archosauria</taxon>
        <taxon>Dinosauria</taxon>
        <taxon>Saurischia</taxon>
        <taxon>Theropoda</taxon>
        <taxon>Coelurosauria</taxon>
        <taxon>Aves</taxon>
        <taxon>Neognathae</taxon>
        <taxon>Neoaves</taxon>
        <taxon>Telluraves</taxon>
        <taxon>Strigiformes</taxon>
        <taxon>Strigidae</taxon>
        <taxon>Strix</taxon>
    </lineage>
</organism>
<feature type="signal peptide" evidence="9">
    <location>
        <begin position="1"/>
        <end position="15"/>
    </location>
</feature>
<dbReference type="SMART" id="SM00280">
    <property type="entry name" value="KAZAL"/>
    <property type="match status" value="1"/>
</dbReference>
<dbReference type="Proteomes" id="UP000694551">
    <property type="component" value="Unplaced"/>
</dbReference>
<evidence type="ECO:0000256" key="4">
    <source>
        <dbReference type="ARBA" id="ARBA00022690"/>
    </source>
</evidence>
<dbReference type="GO" id="GO:0004867">
    <property type="term" value="F:serine-type endopeptidase inhibitor activity"/>
    <property type="evidence" value="ECO:0007669"/>
    <property type="project" value="UniProtKB-KW"/>
</dbReference>
<evidence type="ECO:0000259" key="10">
    <source>
        <dbReference type="PROSITE" id="PS51465"/>
    </source>
</evidence>
<keyword evidence="5" id="KW-0677">Repeat</keyword>
<dbReference type="PANTHER" id="PTHR47729">
    <property type="entry name" value="SERINE PEPTIDASE INHIBITOR, KAZAL TYPE 2, TANDEM DUPLICATE 1-RELATED"/>
    <property type="match status" value="1"/>
</dbReference>
<accession>A0A8D0L0H5</accession>
<keyword evidence="4" id="KW-0646">Protease inhibitor</keyword>
<dbReference type="InterPro" id="IPR036058">
    <property type="entry name" value="Kazal_dom_sf"/>
</dbReference>
<comment type="subcellular location">
    <subcellularLocation>
        <location evidence="1">Secreted</location>
    </subcellularLocation>
</comment>
<dbReference type="PROSITE" id="PS00282">
    <property type="entry name" value="KAZAL_1"/>
    <property type="match status" value="1"/>
</dbReference>
<keyword evidence="9" id="KW-0732">Signal</keyword>
<dbReference type="InterPro" id="IPR002350">
    <property type="entry name" value="Kazal_dom"/>
</dbReference>
<reference evidence="11" key="2">
    <citation type="submission" date="2025-09" db="UniProtKB">
        <authorList>
            <consortium name="Ensembl"/>
        </authorList>
    </citation>
    <scope>IDENTIFICATION</scope>
</reference>
<dbReference type="InterPro" id="IPR001239">
    <property type="entry name" value="Prot_inh_Kazal-m"/>
</dbReference>
<keyword evidence="8" id="KW-0325">Glycoprotein</keyword>
<evidence type="ECO:0000256" key="3">
    <source>
        <dbReference type="ARBA" id="ARBA00022525"/>
    </source>
</evidence>
<evidence type="ECO:0000256" key="2">
    <source>
        <dbReference type="ARBA" id="ARBA00019248"/>
    </source>
</evidence>
<evidence type="ECO:0000313" key="12">
    <source>
        <dbReference type="Proteomes" id="UP000694551"/>
    </source>
</evidence>
<proteinExistence type="predicted"/>
<dbReference type="AlphaFoldDB" id="A0A8D0L0H5"/>
<keyword evidence="12" id="KW-1185">Reference proteome</keyword>
<keyword evidence="7" id="KW-1015">Disulfide bond</keyword>